<evidence type="ECO:0000313" key="1">
    <source>
        <dbReference type="EMBL" id="KAF2154541.1"/>
    </source>
</evidence>
<dbReference type="SUPFAM" id="SSF54427">
    <property type="entry name" value="NTF2-like"/>
    <property type="match status" value="1"/>
</dbReference>
<dbReference type="OrthoDB" id="3758478at2759"/>
<name>A0A9P4MPB7_9PEZI</name>
<organism evidence="1 2">
    <name type="scientific">Myriangium duriaei CBS 260.36</name>
    <dbReference type="NCBI Taxonomy" id="1168546"/>
    <lineage>
        <taxon>Eukaryota</taxon>
        <taxon>Fungi</taxon>
        <taxon>Dikarya</taxon>
        <taxon>Ascomycota</taxon>
        <taxon>Pezizomycotina</taxon>
        <taxon>Dothideomycetes</taxon>
        <taxon>Dothideomycetidae</taxon>
        <taxon>Myriangiales</taxon>
        <taxon>Myriangiaceae</taxon>
        <taxon>Myriangium</taxon>
    </lineage>
</organism>
<reference evidence="1" key="1">
    <citation type="journal article" date="2020" name="Stud. Mycol.">
        <title>101 Dothideomycetes genomes: a test case for predicting lifestyles and emergence of pathogens.</title>
        <authorList>
            <person name="Haridas S."/>
            <person name="Albert R."/>
            <person name="Binder M."/>
            <person name="Bloem J."/>
            <person name="Labutti K."/>
            <person name="Salamov A."/>
            <person name="Andreopoulos B."/>
            <person name="Baker S."/>
            <person name="Barry K."/>
            <person name="Bills G."/>
            <person name="Bluhm B."/>
            <person name="Cannon C."/>
            <person name="Castanera R."/>
            <person name="Culley D."/>
            <person name="Daum C."/>
            <person name="Ezra D."/>
            <person name="Gonzalez J."/>
            <person name="Henrissat B."/>
            <person name="Kuo A."/>
            <person name="Liang C."/>
            <person name="Lipzen A."/>
            <person name="Lutzoni F."/>
            <person name="Magnuson J."/>
            <person name="Mondo S."/>
            <person name="Nolan M."/>
            <person name="Ohm R."/>
            <person name="Pangilinan J."/>
            <person name="Park H.-J."/>
            <person name="Ramirez L."/>
            <person name="Alfaro M."/>
            <person name="Sun H."/>
            <person name="Tritt A."/>
            <person name="Yoshinaga Y."/>
            <person name="Zwiers L.-H."/>
            <person name="Turgeon B."/>
            <person name="Goodwin S."/>
            <person name="Spatafora J."/>
            <person name="Crous P."/>
            <person name="Grigoriev I."/>
        </authorList>
    </citation>
    <scope>NUCLEOTIDE SEQUENCE</scope>
    <source>
        <strain evidence="1">CBS 260.36</strain>
    </source>
</reference>
<comment type="caution">
    <text evidence="1">The sequence shown here is derived from an EMBL/GenBank/DDBJ whole genome shotgun (WGS) entry which is preliminary data.</text>
</comment>
<protein>
    <recommendedName>
        <fullName evidence="3">SnoaL-like domain-containing protein</fullName>
    </recommendedName>
</protein>
<dbReference type="InterPro" id="IPR050977">
    <property type="entry name" value="Fungal_Meroterpenoid_Isomerase"/>
</dbReference>
<dbReference type="AlphaFoldDB" id="A0A9P4MPB7"/>
<dbReference type="Proteomes" id="UP000799439">
    <property type="component" value="Unassembled WGS sequence"/>
</dbReference>
<gene>
    <name evidence="1" type="ORF">K461DRAFT_310985</name>
</gene>
<dbReference type="EMBL" id="ML996083">
    <property type="protein sequence ID" value="KAF2154541.1"/>
    <property type="molecule type" value="Genomic_DNA"/>
</dbReference>
<evidence type="ECO:0000313" key="2">
    <source>
        <dbReference type="Proteomes" id="UP000799439"/>
    </source>
</evidence>
<keyword evidence="2" id="KW-1185">Reference proteome</keyword>
<dbReference type="InterPro" id="IPR032710">
    <property type="entry name" value="NTF2-like_dom_sf"/>
</dbReference>
<dbReference type="Gene3D" id="3.10.450.50">
    <property type="match status" value="1"/>
</dbReference>
<evidence type="ECO:0008006" key="3">
    <source>
        <dbReference type="Google" id="ProtNLM"/>
    </source>
</evidence>
<dbReference type="PANTHER" id="PTHR39598:SF1">
    <property type="entry name" value="AUSTINOID BIOSYNTHESIS CLUSTERS PROTEIN F-RELATED"/>
    <property type="match status" value="1"/>
</dbReference>
<proteinExistence type="predicted"/>
<dbReference type="PANTHER" id="PTHR39598">
    <property type="entry name" value="AUSTINOL SYNTHESIS PROTEIN F-RELATED"/>
    <property type="match status" value="1"/>
</dbReference>
<sequence length="166" mass="18767">MSAASVLQQWLDSIIALFYSLFYTQPAHSRRMQTAYRVFDAYNSLSVDNILRPMDSSFTHQVLPASLGMPTRSRDDFAKHAAGITSVFEIFAIEPVHVFEDVGRNAVIAYARMVGKLARGMGEWENEVVFIMRFSEDGERVVGIQEFVDSAKAKMMREKMAPKNFG</sequence>
<accession>A0A9P4MPB7</accession>